<name>A0A1H8HWT3_9GAMM</name>
<dbReference type="InterPro" id="IPR049453">
    <property type="entry name" value="Memb_transporter_dom"/>
</dbReference>
<comment type="subcellular location">
    <subcellularLocation>
        <location evidence="1">Membrane</location>
        <topology evidence="1">Multi-pass membrane protein</topology>
    </subcellularLocation>
</comment>
<evidence type="ECO:0000259" key="6">
    <source>
        <dbReference type="Pfam" id="PF13515"/>
    </source>
</evidence>
<accession>A0A1H8HWT3</accession>
<evidence type="ECO:0000256" key="5">
    <source>
        <dbReference type="SAM" id="Phobius"/>
    </source>
</evidence>
<evidence type="ECO:0000256" key="3">
    <source>
        <dbReference type="ARBA" id="ARBA00022989"/>
    </source>
</evidence>
<keyword evidence="4 5" id="KW-0472">Membrane</keyword>
<dbReference type="STRING" id="77097.SAMN04490369_101712"/>
<evidence type="ECO:0000256" key="4">
    <source>
        <dbReference type="ARBA" id="ARBA00023136"/>
    </source>
</evidence>
<evidence type="ECO:0000313" key="7">
    <source>
        <dbReference type="EMBL" id="SEN60445.1"/>
    </source>
</evidence>
<feature type="transmembrane region" description="Helical" evidence="5">
    <location>
        <begin position="51"/>
        <end position="77"/>
    </location>
</feature>
<feature type="transmembrane region" description="Helical" evidence="5">
    <location>
        <begin position="120"/>
        <end position="141"/>
    </location>
</feature>
<proteinExistence type="predicted"/>
<keyword evidence="2 5" id="KW-0812">Transmembrane</keyword>
<sequence>MTLGSAVAAYVAYGFGGQHAGWAAMGAVAVLQGSHLHISMSRALQRTVGNVFGALLVALVLLSQPSVWTIIVLVVILSFATEIIIGSNYGLGQILVTPMALLMSYLAAPDLAGMAMVQERVVDTLIGTTVGICFAILFSTLDDRAHLLTHHINRRR</sequence>
<evidence type="ECO:0000313" key="8">
    <source>
        <dbReference type="Proteomes" id="UP000199493"/>
    </source>
</evidence>
<evidence type="ECO:0000256" key="1">
    <source>
        <dbReference type="ARBA" id="ARBA00004141"/>
    </source>
</evidence>
<dbReference type="Proteomes" id="UP000199493">
    <property type="component" value="Unassembled WGS sequence"/>
</dbReference>
<keyword evidence="3 5" id="KW-1133">Transmembrane helix</keyword>
<gene>
    <name evidence="7" type="ORF">SAMN04490369_101712</name>
</gene>
<dbReference type="AlphaFoldDB" id="A0A1H8HWT3"/>
<feature type="domain" description="Integral membrane bound transporter" evidence="6">
    <location>
        <begin position="8"/>
        <end position="134"/>
    </location>
</feature>
<feature type="transmembrane region" description="Helical" evidence="5">
    <location>
        <begin position="89"/>
        <end position="108"/>
    </location>
</feature>
<reference evidence="7 8" key="1">
    <citation type="submission" date="2016-10" db="EMBL/GenBank/DDBJ databases">
        <authorList>
            <person name="de Groot N.N."/>
        </authorList>
    </citation>
    <scope>NUCLEOTIDE SEQUENCE [LARGE SCALE GENOMIC DNA]</scope>
    <source>
        <strain evidence="7 8">558</strain>
    </source>
</reference>
<dbReference type="RefSeq" id="WP_244154924.1">
    <property type="nucleotide sequence ID" value="NZ_FODB01000017.1"/>
</dbReference>
<dbReference type="EMBL" id="FODB01000017">
    <property type="protein sequence ID" value="SEN60445.1"/>
    <property type="molecule type" value="Genomic_DNA"/>
</dbReference>
<dbReference type="GO" id="GO:0016020">
    <property type="term" value="C:membrane"/>
    <property type="evidence" value="ECO:0007669"/>
    <property type="project" value="UniProtKB-SubCell"/>
</dbReference>
<organism evidence="7 8">
    <name type="scientific">Vreelandella aquamarina</name>
    <dbReference type="NCBI Taxonomy" id="77097"/>
    <lineage>
        <taxon>Bacteria</taxon>
        <taxon>Pseudomonadati</taxon>
        <taxon>Pseudomonadota</taxon>
        <taxon>Gammaproteobacteria</taxon>
        <taxon>Oceanospirillales</taxon>
        <taxon>Halomonadaceae</taxon>
        <taxon>Vreelandella</taxon>
    </lineage>
</organism>
<dbReference type="Pfam" id="PF13515">
    <property type="entry name" value="FUSC_2"/>
    <property type="match status" value="1"/>
</dbReference>
<protein>
    <submittedName>
        <fullName evidence="7">Fusaric acid resistance protein-like</fullName>
    </submittedName>
</protein>
<evidence type="ECO:0000256" key="2">
    <source>
        <dbReference type="ARBA" id="ARBA00022692"/>
    </source>
</evidence>